<protein>
    <submittedName>
        <fullName evidence="2">Uncharacterized protein</fullName>
    </submittedName>
</protein>
<dbReference type="OrthoDB" id="3542716at2759"/>
<evidence type="ECO:0000256" key="1">
    <source>
        <dbReference type="SAM" id="MobiDB-lite"/>
    </source>
</evidence>
<proteinExistence type="predicted"/>
<name>G2XQR3_BOTF4</name>
<evidence type="ECO:0000313" key="3">
    <source>
        <dbReference type="Proteomes" id="UP000008177"/>
    </source>
</evidence>
<evidence type="ECO:0000313" key="2">
    <source>
        <dbReference type="EMBL" id="CCD43031.1"/>
    </source>
</evidence>
<feature type="compositionally biased region" description="Polar residues" evidence="1">
    <location>
        <begin position="37"/>
        <end position="54"/>
    </location>
</feature>
<gene>
    <name evidence="2" type="ORF">BofuT4_P068710.1</name>
</gene>
<accession>G2XQR3</accession>
<dbReference type="EMBL" id="FQ790252">
    <property type="protein sequence ID" value="CCD43031.1"/>
    <property type="molecule type" value="Genomic_DNA"/>
</dbReference>
<sequence length="155" mass="17625">MLIFGWFSCSIFGSNTRVIRRWEGWIEQDEFEWESRGMQQAGCQRSDSEGTTGSVVEKASPMWKSSRDTTKVVLKPVVSLKNSIAFHISAYSRKLETWHLQRALQLMEQADEDPKYMPAPSNAALIAFLNNEEEDSGEADAEAMNKEIAELWPGF</sequence>
<feature type="region of interest" description="Disordered" evidence="1">
    <location>
        <begin position="37"/>
        <end position="60"/>
    </location>
</feature>
<dbReference type="AlphaFoldDB" id="G2XQR3"/>
<dbReference type="InParanoid" id="G2XQR3"/>
<dbReference type="Proteomes" id="UP000008177">
    <property type="component" value="Unplaced contigs"/>
</dbReference>
<organism evidence="2 3">
    <name type="scientific">Botryotinia fuckeliana (strain T4)</name>
    <name type="common">Noble rot fungus</name>
    <name type="synonym">Botrytis cinerea</name>
    <dbReference type="NCBI Taxonomy" id="999810"/>
    <lineage>
        <taxon>Eukaryota</taxon>
        <taxon>Fungi</taxon>
        <taxon>Dikarya</taxon>
        <taxon>Ascomycota</taxon>
        <taxon>Pezizomycotina</taxon>
        <taxon>Leotiomycetes</taxon>
        <taxon>Helotiales</taxon>
        <taxon>Sclerotiniaceae</taxon>
        <taxon>Botrytis</taxon>
    </lineage>
</organism>
<reference evidence="3" key="1">
    <citation type="journal article" date="2011" name="PLoS Genet.">
        <title>Genomic analysis of the necrotrophic fungal pathogens Sclerotinia sclerotiorum and Botrytis cinerea.</title>
        <authorList>
            <person name="Amselem J."/>
            <person name="Cuomo C.A."/>
            <person name="van Kan J.A."/>
            <person name="Viaud M."/>
            <person name="Benito E.P."/>
            <person name="Couloux A."/>
            <person name="Coutinho P.M."/>
            <person name="de Vries R.P."/>
            <person name="Dyer P.S."/>
            <person name="Fillinger S."/>
            <person name="Fournier E."/>
            <person name="Gout L."/>
            <person name="Hahn M."/>
            <person name="Kohn L."/>
            <person name="Lapalu N."/>
            <person name="Plummer K.M."/>
            <person name="Pradier J.M."/>
            <person name="Quevillon E."/>
            <person name="Sharon A."/>
            <person name="Simon A."/>
            <person name="ten Have A."/>
            <person name="Tudzynski B."/>
            <person name="Tudzynski P."/>
            <person name="Wincker P."/>
            <person name="Andrew M."/>
            <person name="Anthouard V."/>
            <person name="Beever R.E."/>
            <person name="Beffa R."/>
            <person name="Benoit I."/>
            <person name="Bouzid O."/>
            <person name="Brault B."/>
            <person name="Chen Z."/>
            <person name="Choquer M."/>
            <person name="Collemare J."/>
            <person name="Cotton P."/>
            <person name="Danchin E.G."/>
            <person name="Da Silva C."/>
            <person name="Gautier A."/>
            <person name="Giraud C."/>
            <person name="Giraud T."/>
            <person name="Gonzalez C."/>
            <person name="Grossetete S."/>
            <person name="Guldener U."/>
            <person name="Henrissat B."/>
            <person name="Howlett B.J."/>
            <person name="Kodira C."/>
            <person name="Kretschmer M."/>
            <person name="Lappartient A."/>
            <person name="Leroch M."/>
            <person name="Levis C."/>
            <person name="Mauceli E."/>
            <person name="Neuveglise C."/>
            <person name="Oeser B."/>
            <person name="Pearson M."/>
            <person name="Poulain J."/>
            <person name="Poussereau N."/>
            <person name="Quesneville H."/>
            <person name="Rascle C."/>
            <person name="Schumacher J."/>
            <person name="Segurens B."/>
            <person name="Sexton A."/>
            <person name="Silva E."/>
            <person name="Sirven C."/>
            <person name="Soanes D.M."/>
            <person name="Talbot N.J."/>
            <person name="Templeton M."/>
            <person name="Yandava C."/>
            <person name="Yarden O."/>
            <person name="Zeng Q."/>
            <person name="Rollins J.A."/>
            <person name="Lebrun M.H."/>
            <person name="Dickman M."/>
        </authorList>
    </citation>
    <scope>NUCLEOTIDE SEQUENCE [LARGE SCALE GENOMIC DNA]</scope>
    <source>
        <strain evidence="3">T4</strain>
    </source>
</reference>
<dbReference type="HOGENOM" id="CLU_142953_0_0_1"/>